<organism evidence="2 3">
    <name type="scientific">Panicum virgatum</name>
    <name type="common">Blackwell switchgrass</name>
    <dbReference type="NCBI Taxonomy" id="38727"/>
    <lineage>
        <taxon>Eukaryota</taxon>
        <taxon>Viridiplantae</taxon>
        <taxon>Streptophyta</taxon>
        <taxon>Embryophyta</taxon>
        <taxon>Tracheophyta</taxon>
        <taxon>Spermatophyta</taxon>
        <taxon>Magnoliopsida</taxon>
        <taxon>Liliopsida</taxon>
        <taxon>Poales</taxon>
        <taxon>Poaceae</taxon>
        <taxon>PACMAD clade</taxon>
        <taxon>Panicoideae</taxon>
        <taxon>Panicodae</taxon>
        <taxon>Paniceae</taxon>
        <taxon>Panicinae</taxon>
        <taxon>Panicum</taxon>
        <taxon>Panicum sect. Hiantes</taxon>
    </lineage>
</organism>
<proteinExistence type="predicted"/>
<keyword evidence="3" id="KW-1185">Reference proteome</keyword>
<protein>
    <submittedName>
        <fullName evidence="2">Uncharacterized protein</fullName>
    </submittedName>
</protein>
<feature type="compositionally biased region" description="Polar residues" evidence="1">
    <location>
        <begin position="110"/>
        <end position="120"/>
    </location>
</feature>
<feature type="compositionally biased region" description="Basic residues" evidence="1">
    <location>
        <begin position="87"/>
        <end position="98"/>
    </location>
</feature>
<gene>
    <name evidence="2" type="ORF">PVAP13_4KG342888</name>
</gene>
<accession>A0A8T0TMW6</accession>
<evidence type="ECO:0000313" key="3">
    <source>
        <dbReference type="Proteomes" id="UP000823388"/>
    </source>
</evidence>
<dbReference type="EMBL" id="CM029043">
    <property type="protein sequence ID" value="KAG2613342.1"/>
    <property type="molecule type" value="Genomic_DNA"/>
</dbReference>
<evidence type="ECO:0000313" key="2">
    <source>
        <dbReference type="EMBL" id="KAG2613342.1"/>
    </source>
</evidence>
<sequence length="120" mass="12924">MCVSAVEGRQVPLRLVGPLGVAAGKLFPGPHCHRVSYCVERNLRVPTLRPPPLAPLVSSSSDFLPKILPVHVSSPRIGSSIRQKSAVPRRQRPHRRRRDTPPDTAAPTRSLLSSGGAVTS</sequence>
<evidence type="ECO:0000256" key="1">
    <source>
        <dbReference type="SAM" id="MobiDB-lite"/>
    </source>
</evidence>
<feature type="region of interest" description="Disordered" evidence="1">
    <location>
        <begin position="75"/>
        <end position="120"/>
    </location>
</feature>
<comment type="caution">
    <text evidence="2">The sequence shown here is derived from an EMBL/GenBank/DDBJ whole genome shotgun (WGS) entry which is preliminary data.</text>
</comment>
<name>A0A8T0TMW6_PANVG</name>
<dbReference type="AlphaFoldDB" id="A0A8T0TMW6"/>
<dbReference type="Proteomes" id="UP000823388">
    <property type="component" value="Chromosome 4K"/>
</dbReference>
<reference evidence="2" key="1">
    <citation type="submission" date="2020-05" db="EMBL/GenBank/DDBJ databases">
        <title>WGS assembly of Panicum virgatum.</title>
        <authorList>
            <person name="Lovell J.T."/>
            <person name="Jenkins J."/>
            <person name="Shu S."/>
            <person name="Juenger T.E."/>
            <person name="Schmutz J."/>
        </authorList>
    </citation>
    <scope>NUCLEOTIDE SEQUENCE</scope>
    <source>
        <strain evidence="2">AP13</strain>
    </source>
</reference>